<feature type="compositionally biased region" description="Polar residues" evidence="1">
    <location>
        <begin position="7"/>
        <end position="17"/>
    </location>
</feature>
<dbReference type="Proteomes" id="UP000053342">
    <property type="component" value="Unassembled WGS sequence"/>
</dbReference>
<dbReference type="EMBL" id="KN847339">
    <property type="protein sequence ID" value="KIW39702.1"/>
    <property type="molecule type" value="Genomic_DNA"/>
</dbReference>
<keyword evidence="3" id="KW-1185">Reference proteome</keyword>
<organism evidence="2 3">
    <name type="scientific">Exophiala oligosperma</name>
    <dbReference type="NCBI Taxonomy" id="215243"/>
    <lineage>
        <taxon>Eukaryota</taxon>
        <taxon>Fungi</taxon>
        <taxon>Dikarya</taxon>
        <taxon>Ascomycota</taxon>
        <taxon>Pezizomycotina</taxon>
        <taxon>Eurotiomycetes</taxon>
        <taxon>Chaetothyriomycetidae</taxon>
        <taxon>Chaetothyriales</taxon>
        <taxon>Herpotrichiellaceae</taxon>
        <taxon>Exophiala</taxon>
    </lineage>
</organism>
<feature type="region of interest" description="Disordered" evidence="1">
    <location>
        <begin position="73"/>
        <end position="138"/>
    </location>
</feature>
<dbReference type="GeneID" id="27360365"/>
<dbReference type="OrthoDB" id="5339332at2759"/>
<feature type="compositionally biased region" description="Basic and acidic residues" evidence="1">
    <location>
        <begin position="128"/>
        <end position="138"/>
    </location>
</feature>
<evidence type="ECO:0000313" key="2">
    <source>
        <dbReference type="EMBL" id="KIW39702.1"/>
    </source>
</evidence>
<evidence type="ECO:0000256" key="1">
    <source>
        <dbReference type="SAM" id="MobiDB-lite"/>
    </source>
</evidence>
<dbReference type="VEuPathDB" id="FungiDB:PV06_08291"/>
<accession>A0A0D2BQ88</accession>
<reference evidence="2 3" key="1">
    <citation type="submission" date="2015-01" db="EMBL/GenBank/DDBJ databases">
        <title>The Genome Sequence of Exophiala oligosperma CBS72588.</title>
        <authorList>
            <consortium name="The Broad Institute Genomics Platform"/>
            <person name="Cuomo C."/>
            <person name="de Hoog S."/>
            <person name="Gorbushina A."/>
            <person name="Stielow B."/>
            <person name="Teixiera M."/>
            <person name="Abouelleil A."/>
            <person name="Chapman S.B."/>
            <person name="Priest M."/>
            <person name="Young S.K."/>
            <person name="Wortman J."/>
            <person name="Nusbaum C."/>
            <person name="Birren B."/>
        </authorList>
    </citation>
    <scope>NUCLEOTIDE SEQUENCE [LARGE SCALE GENOMIC DNA]</scope>
    <source>
        <strain evidence="2 3">CBS 72588</strain>
    </source>
</reference>
<dbReference type="STRING" id="215243.A0A0D2BQ88"/>
<feature type="compositionally biased region" description="Basic and acidic residues" evidence="1">
    <location>
        <begin position="18"/>
        <end position="35"/>
    </location>
</feature>
<name>A0A0D2BQ88_9EURO</name>
<dbReference type="HOGENOM" id="CLU_1855294_0_0_1"/>
<dbReference type="AlphaFoldDB" id="A0A0D2BQ88"/>
<sequence>MPEPNPEHQSTTSSTDSGHSESTDAATEQKEEMSKGPELPAIHEYSIRGILAAVHDEVDDDINAISEILGRSGTVLTDQPSESNRLPPQAEQGVTRVEGQRVRFSAETATEKGHVNEEEEEEEEEEDEARRAEEAKKK</sequence>
<proteinExistence type="predicted"/>
<feature type="compositionally biased region" description="Acidic residues" evidence="1">
    <location>
        <begin position="117"/>
        <end position="127"/>
    </location>
</feature>
<dbReference type="RefSeq" id="XP_016259918.1">
    <property type="nucleotide sequence ID" value="XM_016409610.1"/>
</dbReference>
<gene>
    <name evidence="2" type="ORF">PV06_08291</name>
</gene>
<feature type="compositionally biased region" description="Polar residues" evidence="1">
    <location>
        <begin position="74"/>
        <end position="86"/>
    </location>
</feature>
<protein>
    <submittedName>
        <fullName evidence="2">Uncharacterized protein</fullName>
    </submittedName>
</protein>
<feature type="region of interest" description="Disordered" evidence="1">
    <location>
        <begin position="1"/>
        <end position="41"/>
    </location>
</feature>
<evidence type="ECO:0000313" key="3">
    <source>
        <dbReference type="Proteomes" id="UP000053342"/>
    </source>
</evidence>